<evidence type="ECO:0000313" key="4">
    <source>
        <dbReference type="Proteomes" id="UP000076131"/>
    </source>
</evidence>
<dbReference type="EMBL" id="LVJS01000004">
    <property type="protein sequence ID" value="KZC25316.1"/>
    <property type="molecule type" value="Genomic_DNA"/>
</dbReference>
<name>A0A154QNG6_9GAMM</name>
<comment type="caution">
    <text evidence="3">The sequence shown here is derived from an EMBL/GenBank/DDBJ whole genome shotgun (WGS) entry which is preliminary data.</text>
</comment>
<evidence type="ECO:0000256" key="2">
    <source>
        <dbReference type="SAM" id="SignalP"/>
    </source>
</evidence>
<accession>A0A154QNG6</accession>
<protein>
    <recommendedName>
        <fullName evidence="5">Hemolysin</fullName>
    </recommendedName>
</protein>
<keyword evidence="4" id="KW-1185">Reference proteome</keyword>
<dbReference type="AlphaFoldDB" id="A0A154QNG6"/>
<gene>
    <name evidence="3" type="ORF">RHOFW104T7_04070</name>
</gene>
<feature type="chain" id="PRO_5007600133" description="Hemolysin" evidence="2">
    <location>
        <begin position="24"/>
        <end position="104"/>
    </location>
</feature>
<keyword evidence="2" id="KW-0732">Signal</keyword>
<evidence type="ECO:0008006" key="5">
    <source>
        <dbReference type="Google" id="ProtNLM"/>
    </source>
</evidence>
<dbReference type="PROSITE" id="PS51257">
    <property type="entry name" value="PROKAR_LIPOPROTEIN"/>
    <property type="match status" value="1"/>
</dbReference>
<sequence length="104" mass="11012">MSRFVLISAILLAGCGTSAALLAQDAATATRPAGSSSQPSAPSAARPDEYNCIRETGSHIPARQGRCLPVNGRSYTLQELQRTGEPELGRALQKLDPRITVRGH</sequence>
<organism evidence="3 4">
    <name type="scientific">Rhodanobacter thiooxydans</name>
    <dbReference type="NCBI Taxonomy" id="416169"/>
    <lineage>
        <taxon>Bacteria</taxon>
        <taxon>Pseudomonadati</taxon>
        <taxon>Pseudomonadota</taxon>
        <taxon>Gammaproteobacteria</taxon>
        <taxon>Lysobacterales</taxon>
        <taxon>Rhodanobacteraceae</taxon>
        <taxon>Rhodanobacter</taxon>
    </lineage>
</organism>
<feature type="compositionally biased region" description="Low complexity" evidence="1">
    <location>
        <begin position="26"/>
        <end position="45"/>
    </location>
</feature>
<feature type="signal peptide" evidence="2">
    <location>
        <begin position="1"/>
        <end position="23"/>
    </location>
</feature>
<dbReference type="Proteomes" id="UP000076131">
    <property type="component" value="Unassembled WGS sequence"/>
</dbReference>
<evidence type="ECO:0000256" key="1">
    <source>
        <dbReference type="SAM" id="MobiDB-lite"/>
    </source>
</evidence>
<proteinExistence type="predicted"/>
<evidence type="ECO:0000313" key="3">
    <source>
        <dbReference type="EMBL" id="KZC25316.1"/>
    </source>
</evidence>
<dbReference type="RefSeq" id="WP_039953714.1">
    <property type="nucleotide sequence ID" value="NZ_LVJS01000004.1"/>
</dbReference>
<reference evidence="3 4" key="1">
    <citation type="journal article" date="2016" name="MBio">
        <title>Lateral Gene Transfer in a Heavy Metal-Contaminated-Groundwater Microbial Community.</title>
        <authorList>
            <person name="Hemme C.L."/>
            <person name="Green S.J."/>
            <person name="Rishishwar L."/>
            <person name="Prakash O."/>
            <person name="Pettenato A."/>
            <person name="Chakraborty R."/>
            <person name="Deutschbauer A.M."/>
            <person name="Van Nostrand J.D."/>
            <person name="Wu L."/>
            <person name="He Z."/>
            <person name="Jordan I.K."/>
            <person name="Hazen T.C."/>
            <person name="Arkin A.P."/>
            <person name="Kostka J.E."/>
            <person name="Zhou J."/>
        </authorList>
    </citation>
    <scope>NUCLEOTIDE SEQUENCE [LARGE SCALE GENOMIC DNA]</scope>
    <source>
        <strain evidence="3 4">FW104-T7</strain>
    </source>
</reference>
<feature type="region of interest" description="Disordered" evidence="1">
    <location>
        <begin position="26"/>
        <end position="48"/>
    </location>
</feature>